<reference evidence="3 4" key="1">
    <citation type="journal article" date="2014" name="PLoS Genet.">
        <title>Phylogenetically driven sequencing of extremely halophilic archaea reveals strategies for static and dynamic osmo-response.</title>
        <authorList>
            <person name="Becker E.A."/>
            <person name="Seitzer P.M."/>
            <person name="Tritt A."/>
            <person name="Larsen D."/>
            <person name="Krusor M."/>
            <person name="Yao A.I."/>
            <person name="Wu D."/>
            <person name="Madern D."/>
            <person name="Eisen J.A."/>
            <person name="Darling A.E."/>
            <person name="Facciotti M.T."/>
        </authorList>
    </citation>
    <scope>NUCLEOTIDE SEQUENCE [LARGE SCALE GENOMIC DNA]</scope>
    <source>
        <strain evidence="3 4">DSM 13077</strain>
    </source>
</reference>
<evidence type="ECO:0000256" key="2">
    <source>
        <dbReference type="SAM" id="Phobius"/>
    </source>
</evidence>
<organism evidence="3 4">
    <name type="scientific">Natrialba aegyptia DSM 13077</name>
    <dbReference type="NCBI Taxonomy" id="1227491"/>
    <lineage>
        <taxon>Archaea</taxon>
        <taxon>Methanobacteriati</taxon>
        <taxon>Methanobacteriota</taxon>
        <taxon>Stenosarchaea group</taxon>
        <taxon>Halobacteria</taxon>
        <taxon>Halobacteriales</taxon>
        <taxon>Natrialbaceae</taxon>
        <taxon>Natrialba</taxon>
    </lineage>
</organism>
<dbReference type="Proteomes" id="UP000011591">
    <property type="component" value="Unassembled WGS sequence"/>
</dbReference>
<gene>
    <name evidence="3" type="ORF">C480_10050</name>
</gene>
<comment type="caution">
    <text evidence="3">The sequence shown here is derived from an EMBL/GenBank/DDBJ whole genome shotgun (WGS) entry which is preliminary data.</text>
</comment>
<keyword evidence="2" id="KW-0812">Transmembrane</keyword>
<protein>
    <submittedName>
        <fullName evidence="3">Uncharacterized protein</fullName>
    </submittedName>
</protein>
<feature type="transmembrane region" description="Helical" evidence="2">
    <location>
        <begin position="656"/>
        <end position="674"/>
    </location>
</feature>
<sequence length="682" mass="74616">MGDGIDRQEFDTQPTYKTTTSLSEGWGGDEYHAVQTTLQTGVYRVYPEDHPERAYSFTVGSPTDIADSIVNDFEDKIVSLEGQQERISDLLNDERIVRKTVQANETGEFSVDMPSGVEDANVHAMRANGSILQGLEDPSMDDLRDAQLGDYNGSFYLPSPEPNVVSPPAQDVDVTVYRSPELPYGDIESFSDLMSFLDEQRLNETVEELRNEYDQRFSEMERSTLERVYDSHRTLVETVPGAERRYLDRSEFEEIQNASDLSEDELSTETNHMQLALAGIGEIDPPDLGDENPIDIGDDGLNLEYPLPDGVNPDSIAPEIHWTDGTVEPIGEEYWSVESGGILGSDTLVIEDLPIDNSDPAAFDVRVQAASDDGVLDDRVSGTNPAFGGSLPEIDAVDFSTLAPGPSERVYVGLDAADGTGYDSLVSAEAWAADGTELNATIDESRDRATFRTDGEGTHTVRLTFETQQGEQIVVSERVRAHEQSRSDPATVRAADGTLGTYAVTGERLDSARIESSAGTLRVDVIADDSDGPGELHIKPANAMTGTEHRFEVNVLHGSSEEQVSAQVPVRLHLEGLEEEGALFWRSDDGFGGDPITWDGSTRYGEVSWQGDGKAVLRTYTTPSGTLDVTTIQSAGYLDRLTHRIARTLTGLPSPLMVFPSGRFVGLLGLAGIVRRRRRFSQ</sequence>
<feature type="compositionally biased region" description="Basic and acidic residues" evidence="1">
    <location>
        <begin position="1"/>
        <end position="10"/>
    </location>
</feature>
<feature type="region of interest" description="Disordered" evidence="1">
    <location>
        <begin position="1"/>
        <end position="26"/>
    </location>
</feature>
<proteinExistence type="predicted"/>
<evidence type="ECO:0000256" key="1">
    <source>
        <dbReference type="SAM" id="MobiDB-lite"/>
    </source>
</evidence>
<feature type="compositionally biased region" description="Polar residues" evidence="1">
    <location>
        <begin position="11"/>
        <end position="23"/>
    </location>
</feature>
<keyword evidence="4" id="KW-1185">Reference proteome</keyword>
<evidence type="ECO:0000313" key="3">
    <source>
        <dbReference type="EMBL" id="ELZ05731.1"/>
    </source>
</evidence>
<dbReference type="PATRIC" id="fig|1227491.4.peg.2071"/>
<keyword evidence="2" id="KW-1133">Transmembrane helix</keyword>
<name>M0B493_9EURY</name>
<accession>M0B493</accession>
<dbReference type="AlphaFoldDB" id="M0B493"/>
<keyword evidence="2" id="KW-0472">Membrane</keyword>
<evidence type="ECO:0000313" key="4">
    <source>
        <dbReference type="Proteomes" id="UP000011591"/>
    </source>
</evidence>
<dbReference type="EMBL" id="AOIP01000022">
    <property type="protein sequence ID" value="ELZ05731.1"/>
    <property type="molecule type" value="Genomic_DNA"/>
</dbReference>
<dbReference type="RefSeq" id="WP_006665474.1">
    <property type="nucleotide sequence ID" value="NZ_AOIP01000022.1"/>
</dbReference>